<feature type="transmembrane region" description="Helical" evidence="7">
    <location>
        <begin position="12"/>
        <end position="31"/>
    </location>
</feature>
<dbReference type="Proteomes" id="UP000050272">
    <property type="component" value="Unassembled WGS sequence"/>
</dbReference>
<evidence type="ECO:0000313" key="12">
    <source>
        <dbReference type="Proteomes" id="UP000676804"/>
    </source>
</evidence>
<evidence type="ECO:0000256" key="1">
    <source>
        <dbReference type="ARBA" id="ARBA00004651"/>
    </source>
</evidence>
<feature type="transmembrane region" description="Helical" evidence="7">
    <location>
        <begin position="239"/>
        <end position="265"/>
    </location>
</feature>
<feature type="domain" description="ABC transmembrane type-1" evidence="8">
    <location>
        <begin position="97"/>
        <end position="304"/>
    </location>
</feature>
<evidence type="ECO:0000256" key="2">
    <source>
        <dbReference type="ARBA" id="ARBA00022448"/>
    </source>
</evidence>
<dbReference type="AlphaFoldDB" id="A0ABD4QL61"/>
<name>A0ABD4QL61_9BACI</name>
<evidence type="ECO:0000256" key="4">
    <source>
        <dbReference type="ARBA" id="ARBA00022692"/>
    </source>
</evidence>
<protein>
    <submittedName>
        <fullName evidence="10">ABC transporter permease</fullName>
    </submittedName>
    <submittedName>
        <fullName evidence="9">Diguanylate cyclase</fullName>
    </submittedName>
</protein>
<dbReference type="InterPro" id="IPR000515">
    <property type="entry name" value="MetI-like"/>
</dbReference>
<evidence type="ECO:0000256" key="6">
    <source>
        <dbReference type="ARBA" id="ARBA00023136"/>
    </source>
</evidence>
<comment type="similarity">
    <text evidence="7">Belongs to the binding-protein-dependent transport system permease family.</text>
</comment>
<evidence type="ECO:0000256" key="5">
    <source>
        <dbReference type="ARBA" id="ARBA00022989"/>
    </source>
</evidence>
<evidence type="ECO:0000259" key="8">
    <source>
        <dbReference type="PROSITE" id="PS50928"/>
    </source>
</evidence>
<dbReference type="Gene3D" id="1.10.3720.10">
    <property type="entry name" value="MetI-like"/>
    <property type="match status" value="1"/>
</dbReference>
<evidence type="ECO:0000313" key="11">
    <source>
        <dbReference type="Proteomes" id="UP000050272"/>
    </source>
</evidence>
<dbReference type="PANTHER" id="PTHR43163">
    <property type="entry name" value="DIPEPTIDE TRANSPORT SYSTEM PERMEASE PROTEIN DPPB-RELATED"/>
    <property type="match status" value="1"/>
</dbReference>
<feature type="transmembrane region" description="Helical" evidence="7">
    <location>
        <begin position="101"/>
        <end position="120"/>
    </location>
</feature>
<dbReference type="Pfam" id="PF00528">
    <property type="entry name" value="BPD_transp_1"/>
    <property type="match status" value="1"/>
</dbReference>
<dbReference type="EMBL" id="JAGQFH010000027">
    <property type="protein sequence ID" value="MBR8691199.1"/>
    <property type="molecule type" value="Genomic_DNA"/>
</dbReference>
<sequence length="317" mass="35107">MVTTYIIRRTLLSIPILFGITILSFAIMKAAPGDPMSLMMDPTISAADREAFIDKYGLNDPEYVQYMKWLGNMLQGDFGTSIVKKGTPVADLIFARLPNTLILMIFSTLVALIIAIPFGVLSAKRPYTKLDYGITVTSFIGLAIPNFWFGLILIMVLSVNLGWFPTGGVSTLNADFNVFDRLHHIILPAFVLATADMAGLTRYTRSSMLDVMRQDYIRTARAKGFRENKVIFKHGLRNGLMPVITIFGLMIPSFIGGAVVVEQIFTWPGLGKLFIDSAFSRDYPVIMAMTVISAVLVVVGNLIADILYAIVDPRIEY</sequence>
<organism evidence="10 12">
    <name type="scientific">Bacillus australimaris</name>
    <dbReference type="NCBI Taxonomy" id="1326968"/>
    <lineage>
        <taxon>Bacteria</taxon>
        <taxon>Bacillati</taxon>
        <taxon>Bacillota</taxon>
        <taxon>Bacilli</taxon>
        <taxon>Bacillales</taxon>
        <taxon>Bacillaceae</taxon>
        <taxon>Bacillus</taxon>
    </lineage>
</organism>
<proteinExistence type="inferred from homology"/>
<evidence type="ECO:0000256" key="7">
    <source>
        <dbReference type="RuleBase" id="RU363032"/>
    </source>
</evidence>
<keyword evidence="6 7" id="KW-0472">Membrane</keyword>
<keyword evidence="2 7" id="KW-0813">Transport</keyword>
<evidence type="ECO:0000313" key="10">
    <source>
        <dbReference type="EMBL" id="MBR8691199.1"/>
    </source>
</evidence>
<dbReference type="CDD" id="cd06261">
    <property type="entry name" value="TM_PBP2"/>
    <property type="match status" value="1"/>
</dbReference>
<dbReference type="PANTHER" id="PTHR43163:SF6">
    <property type="entry name" value="DIPEPTIDE TRANSPORT SYSTEM PERMEASE PROTEIN DPPB-RELATED"/>
    <property type="match status" value="1"/>
</dbReference>
<dbReference type="PROSITE" id="PS50928">
    <property type="entry name" value="ABC_TM1"/>
    <property type="match status" value="1"/>
</dbReference>
<evidence type="ECO:0000256" key="3">
    <source>
        <dbReference type="ARBA" id="ARBA00022475"/>
    </source>
</evidence>
<keyword evidence="3" id="KW-1003">Cell membrane</keyword>
<dbReference type="InterPro" id="IPR045621">
    <property type="entry name" value="BPD_transp_1_N"/>
</dbReference>
<dbReference type="EMBL" id="LGYN01000027">
    <property type="protein sequence ID" value="KPN13257.1"/>
    <property type="molecule type" value="Genomic_DNA"/>
</dbReference>
<feature type="transmembrane region" description="Helical" evidence="7">
    <location>
        <begin position="185"/>
        <end position="203"/>
    </location>
</feature>
<dbReference type="Proteomes" id="UP000676804">
    <property type="component" value="Unassembled WGS sequence"/>
</dbReference>
<reference evidence="10 12" key="2">
    <citation type="submission" date="2021-04" db="EMBL/GenBank/DDBJ databases">
        <title>Isolation of newly marine bacteria for enzymatic activity.</title>
        <authorList>
            <person name="Hadi W.A.M."/>
            <person name="Nair A.J.J."/>
            <person name="Edwin B.T."/>
        </authorList>
    </citation>
    <scope>NUCLEOTIDE SEQUENCE [LARGE SCALE GENOMIC DNA]</scope>
    <source>
        <strain evidence="10 12">B28A</strain>
    </source>
</reference>
<comment type="subcellular location">
    <subcellularLocation>
        <location evidence="1 7">Cell membrane</location>
        <topology evidence="1 7">Multi-pass membrane protein</topology>
    </subcellularLocation>
</comment>
<dbReference type="GO" id="GO:0005886">
    <property type="term" value="C:plasma membrane"/>
    <property type="evidence" value="ECO:0007669"/>
    <property type="project" value="UniProtKB-SubCell"/>
</dbReference>
<dbReference type="InterPro" id="IPR035906">
    <property type="entry name" value="MetI-like_sf"/>
</dbReference>
<evidence type="ECO:0000313" key="9">
    <source>
        <dbReference type="EMBL" id="KPN13257.1"/>
    </source>
</evidence>
<gene>
    <name evidence="9" type="ORF">AKG37_13005</name>
    <name evidence="10" type="ORF">KCQ59_15515</name>
</gene>
<feature type="transmembrane region" description="Helical" evidence="7">
    <location>
        <begin position="285"/>
        <end position="311"/>
    </location>
</feature>
<keyword evidence="4 7" id="KW-0812">Transmembrane</keyword>
<keyword evidence="5 7" id="KW-1133">Transmembrane helix</keyword>
<accession>A0ABD4QL61</accession>
<reference evidence="9 11" key="1">
    <citation type="submission" date="2015-07" db="EMBL/GenBank/DDBJ databases">
        <title>Bacillus zhangzhouensis sp. nov. and Bacillus nanhaiticus sp. nov.</title>
        <authorList>
            <person name="Liu Y."/>
            <person name="Lai Q."/>
            <person name="Shao Z."/>
        </authorList>
    </citation>
    <scope>NUCLEOTIDE SEQUENCE [LARGE SCALE GENOMIC DNA]</scope>
    <source>
        <strain evidence="9 11">NH7I_1</strain>
    </source>
</reference>
<comment type="caution">
    <text evidence="10">The sequence shown here is derived from an EMBL/GenBank/DDBJ whole genome shotgun (WGS) entry which is preliminary data.</text>
</comment>
<dbReference type="RefSeq" id="WP_060699587.1">
    <property type="nucleotide sequence ID" value="NZ_JAGQFH010000027.1"/>
</dbReference>
<dbReference type="Pfam" id="PF19300">
    <property type="entry name" value="BPD_transp_1_N"/>
    <property type="match status" value="1"/>
</dbReference>
<dbReference type="SUPFAM" id="SSF161098">
    <property type="entry name" value="MetI-like"/>
    <property type="match status" value="1"/>
</dbReference>
<feature type="transmembrane region" description="Helical" evidence="7">
    <location>
        <begin position="132"/>
        <end position="165"/>
    </location>
</feature>
<keyword evidence="11" id="KW-1185">Reference proteome</keyword>